<evidence type="ECO:0000313" key="5">
    <source>
        <dbReference type="Proteomes" id="UP000240493"/>
    </source>
</evidence>
<dbReference type="PANTHER" id="PTHR43544:SF7">
    <property type="entry name" value="NADB-LER2"/>
    <property type="match status" value="1"/>
</dbReference>
<dbReference type="InterPro" id="IPR051468">
    <property type="entry name" value="Fungal_SecMetab_SDRs"/>
</dbReference>
<comment type="similarity">
    <text evidence="1">Belongs to the short-chain dehydrogenases/reductases (SDR) family.</text>
</comment>
<keyword evidence="2" id="KW-0521">NADP</keyword>
<dbReference type="GO" id="GO:0016491">
    <property type="term" value="F:oxidoreductase activity"/>
    <property type="evidence" value="ECO:0007669"/>
    <property type="project" value="UniProtKB-KW"/>
</dbReference>
<dbReference type="PANTHER" id="PTHR43544">
    <property type="entry name" value="SHORT-CHAIN DEHYDROGENASE/REDUCTASE"/>
    <property type="match status" value="1"/>
</dbReference>
<keyword evidence="5" id="KW-1185">Reference proteome</keyword>
<dbReference type="OrthoDB" id="9876299at2759"/>
<organism evidence="4 5">
    <name type="scientific">Trichoderma asperellum (strain ATCC 204424 / CBS 433.97 / NBRC 101777)</name>
    <dbReference type="NCBI Taxonomy" id="1042311"/>
    <lineage>
        <taxon>Eukaryota</taxon>
        <taxon>Fungi</taxon>
        <taxon>Dikarya</taxon>
        <taxon>Ascomycota</taxon>
        <taxon>Pezizomycotina</taxon>
        <taxon>Sordariomycetes</taxon>
        <taxon>Hypocreomycetidae</taxon>
        <taxon>Hypocreales</taxon>
        <taxon>Hypocreaceae</taxon>
        <taxon>Trichoderma</taxon>
    </lineage>
</organism>
<dbReference type="Gene3D" id="3.40.50.720">
    <property type="entry name" value="NAD(P)-binding Rossmann-like Domain"/>
    <property type="match status" value="1"/>
</dbReference>
<reference evidence="4 5" key="1">
    <citation type="submission" date="2016-07" db="EMBL/GenBank/DDBJ databases">
        <title>Multiple horizontal gene transfer events from other fungi enriched the ability of initially mycotrophic Trichoderma (Ascomycota) to feed on dead plant biomass.</title>
        <authorList>
            <consortium name="DOE Joint Genome Institute"/>
            <person name="Aerts A."/>
            <person name="Atanasova L."/>
            <person name="Chenthamara K."/>
            <person name="Zhang J."/>
            <person name="Grujic M."/>
            <person name="Henrissat B."/>
            <person name="Kuo A."/>
            <person name="Salamov A."/>
            <person name="Lipzen A."/>
            <person name="Labutti K."/>
            <person name="Barry K."/>
            <person name="Miao Y."/>
            <person name="Rahimi M.J."/>
            <person name="Shen Q."/>
            <person name="Grigoriev I.V."/>
            <person name="Kubicek C.P."/>
            <person name="Druzhinina I.S."/>
        </authorList>
    </citation>
    <scope>NUCLEOTIDE SEQUENCE [LARGE SCALE GENOMIC DNA]</scope>
    <source>
        <strain evidence="4 5">CBS 433.97</strain>
    </source>
</reference>
<gene>
    <name evidence="4" type="ORF">M441DRAFT_73940</name>
</gene>
<sequence length="256" mass="26831">MSSNTNILITGANRGIGRGLVTAYLAVPNTTVVATVRDPSHSTAKSLQSLSKAAGSRLVVIKIDVSSTESIGCGIKSLVSTHDVHTLDVVIANAGIAGMSASLSLTPVSELQSFIDVNAYGQLELFKAVAPLLRSSQVYDKGKFVLISSAGGSLTTMNTILPLAGYGASKALANFLFRWLALENENVLIWAQHPGMVASDMGQAGFDAAKEIGIDLSAHAISVEESAQAIKKMVDRSTVENTHGKFFGPDGSELPW</sequence>
<dbReference type="InterPro" id="IPR002347">
    <property type="entry name" value="SDR_fam"/>
</dbReference>
<accession>A0A2T3YTE0</accession>
<evidence type="ECO:0000256" key="1">
    <source>
        <dbReference type="ARBA" id="ARBA00006484"/>
    </source>
</evidence>
<dbReference type="SUPFAM" id="SSF51735">
    <property type="entry name" value="NAD(P)-binding Rossmann-fold domains"/>
    <property type="match status" value="1"/>
</dbReference>
<name>A0A2T3YTE0_TRIA4</name>
<protein>
    <recommendedName>
        <fullName evidence="6">Aflatoxin biosynthesis ketoreductase nor-1</fullName>
    </recommendedName>
</protein>
<dbReference type="Pfam" id="PF00106">
    <property type="entry name" value="adh_short"/>
    <property type="match status" value="1"/>
</dbReference>
<dbReference type="InterPro" id="IPR036291">
    <property type="entry name" value="NAD(P)-bd_dom_sf"/>
</dbReference>
<dbReference type="EMBL" id="KZ679273">
    <property type="protein sequence ID" value="PTB35789.1"/>
    <property type="molecule type" value="Genomic_DNA"/>
</dbReference>
<evidence type="ECO:0000256" key="3">
    <source>
        <dbReference type="ARBA" id="ARBA00023002"/>
    </source>
</evidence>
<evidence type="ECO:0008006" key="6">
    <source>
        <dbReference type="Google" id="ProtNLM"/>
    </source>
</evidence>
<dbReference type="CDD" id="cd05325">
    <property type="entry name" value="carb_red_sniffer_like_SDR_c"/>
    <property type="match status" value="1"/>
</dbReference>
<dbReference type="Proteomes" id="UP000240493">
    <property type="component" value="Unassembled WGS sequence"/>
</dbReference>
<keyword evidence="3" id="KW-0560">Oxidoreductase</keyword>
<evidence type="ECO:0000313" key="4">
    <source>
        <dbReference type="EMBL" id="PTB35789.1"/>
    </source>
</evidence>
<dbReference type="GO" id="GO:0005737">
    <property type="term" value="C:cytoplasm"/>
    <property type="evidence" value="ECO:0007669"/>
    <property type="project" value="TreeGrafter"/>
</dbReference>
<dbReference type="AlphaFoldDB" id="A0A2T3YTE0"/>
<proteinExistence type="inferred from homology"/>
<dbReference type="PRINTS" id="PR00081">
    <property type="entry name" value="GDHRDH"/>
</dbReference>
<evidence type="ECO:0000256" key="2">
    <source>
        <dbReference type="ARBA" id="ARBA00022857"/>
    </source>
</evidence>